<protein>
    <recommendedName>
        <fullName evidence="1">DUF4424 domain-containing protein</fullName>
    </recommendedName>
</protein>
<accession>A0A841M9B6</accession>
<comment type="caution">
    <text evidence="2">The sequence shown here is derived from an EMBL/GenBank/DDBJ whole genome shotgun (WGS) entry which is preliminary data.</text>
</comment>
<dbReference type="RefSeq" id="WP_184224912.1">
    <property type="nucleotide sequence ID" value="NZ_JACIIU010000077.1"/>
</dbReference>
<dbReference type="Proteomes" id="UP000555393">
    <property type="component" value="Unassembled WGS sequence"/>
</dbReference>
<evidence type="ECO:0000313" key="2">
    <source>
        <dbReference type="EMBL" id="MBB6262718.1"/>
    </source>
</evidence>
<evidence type="ECO:0000313" key="3">
    <source>
        <dbReference type="Proteomes" id="UP000555393"/>
    </source>
</evidence>
<dbReference type="AlphaFoldDB" id="A0A841M9B6"/>
<reference evidence="2 3" key="1">
    <citation type="submission" date="2020-08" db="EMBL/GenBank/DDBJ databases">
        <title>Genomic Encyclopedia of Type Strains, Phase IV (KMG-IV): sequencing the most valuable type-strain genomes for metagenomic binning, comparative biology and taxonomic classification.</title>
        <authorList>
            <person name="Goeker M."/>
        </authorList>
    </citation>
    <scope>NUCLEOTIDE SEQUENCE [LARGE SCALE GENOMIC DNA]</scope>
    <source>
        <strain evidence="2 3">DSM 22336</strain>
    </source>
</reference>
<dbReference type="Pfam" id="PF14415">
    <property type="entry name" value="DUF4424"/>
    <property type="match status" value="1"/>
</dbReference>
<evidence type="ECO:0000259" key="1">
    <source>
        <dbReference type="Pfam" id="PF14415"/>
    </source>
</evidence>
<gene>
    <name evidence="2" type="ORF">FHS77_003306</name>
</gene>
<dbReference type="EMBL" id="JACIIU010000077">
    <property type="protein sequence ID" value="MBB6262718.1"/>
    <property type="molecule type" value="Genomic_DNA"/>
</dbReference>
<organism evidence="2 3">
    <name type="scientific">Paenochrobactrum gallinarii</name>
    <dbReference type="NCBI Taxonomy" id="643673"/>
    <lineage>
        <taxon>Bacteria</taxon>
        <taxon>Pseudomonadati</taxon>
        <taxon>Pseudomonadota</taxon>
        <taxon>Alphaproteobacteria</taxon>
        <taxon>Hyphomicrobiales</taxon>
        <taxon>Brucellaceae</taxon>
        <taxon>Paenochrobactrum</taxon>
    </lineage>
</organism>
<sequence>MFVALTNDKLTISYEYKPANSVSLYTGEQDDLKAIIAGYGNPYCLDKSGIAGVKRLLERVHSANISKGEDSLVFAVETEYVFKTGSNKAKEIGIFKMTLDKLHPDAVLSTCFKGLRKINHTQFEAQKSNFMPVESIRFIVFQQSTEG</sequence>
<keyword evidence="3" id="KW-1185">Reference proteome</keyword>
<name>A0A841M9B6_9HYPH</name>
<proteinExistence type="predicted"/>
<dbReference type="InterPro" id="IPR025538">
    <property type="entry name" value="DUF4424"/>
</dbReference>
<feature type="domain" description="DUF4424" evidence="1">
    <location>
        <begin position="7"/>
        <end position="136"/>
    </location>
</feature>